<organism evidence="2 3">
    <name type="scientific">Litoribacillus peritrichatus</name>
    <dbReference type="NCBI Taxonomy" id="718191"/>
    <lineage>
        <taxon>Bacteria</taxon>
        <taxon>Pseudomonadati</taxon>
        <taxon>Pseudomonadota</taxon>
        <taxon>Gammaproteobacteria</taxon>
        <taxon>Oceanospirillales</taxon>
        <taxon>Oceanospirillaceae</taxon>
        <taxon>Litoribacillus</taxon>
    </lineage>
</organism>
<sequence length="115" mass="13145">MPINSRLDFKSWEITKSVGLQSRQTVNFLLSWLGGIMIKSVLMLTFMIRNYLLDAEWEPVAYGNKRVMIRRKRESRVRALWLFTAAAMMSVPTLGFVITIALASLFLTFAILDGV</sequence>
<feature type="transmembrane region" description="Helical" evidence="1">
    <location>
        <begin position="79"/>
        <end position="112"/>
    </location>
</feature>
<gene>
    <name evidence="2" type="ORF">GCM10022277_00610</name>
</gene>
<dbReference type="EMBL" id="BAABBN010000002">
    <property type="protein sequence ID" value="GAA3909775.1"/>
    <property type="molecule type" value="Genomic_DNA"/>
</dbReference>
<feature type="transmembrane region" description="Helical" evidence="1">
    <location>
        <begin position="29"/>
        <end position="48"/>
    </location>
</feature>
<evidence type="ECO:0000313" key="2">
    <source>
        <dbReference type="EMBL" id="GAA3909775.1"/>
    </source>
</evidence>
<proteinExistence type="predicted"/>
<protein>
    <submittedName>
        <fullName evidence="2">Uncharacterized protein</fullName>
    </submittedName>
</protein>
<comment type="caution">
    <text evidence="2">The sequence shown here is derived from an EMBL/GenBank/DDBJ whole genome shotgun (WGS) entry which is preliminary data.</text>
</comment>
<evidence type="ECO:0000256" key="1">
    <source>
        <dbReference type="SAM" id="Phobius"/>
    </source>
</evidence>
<evidence type="ECO:0000313" key="3">
    <source>
        <dbReference type="Proteomes" id="UP001501565"/>
    </source>
</evidence>
<accession>A0ABP7LXR5</accession>
<keyword evidence="1" id="KW-0472">Membrane</keyword>
<keyword evidence="1" id="KW-0812">Transmembrane</keyword>
<keyword evidence="1" id="KW-1133">Transmembrane helix</keyword>
<reference evidence="3" key="1">
    <citation type="journal article" date="2019" name="Int. J. Syst. Evol. Microbiol.">
        <title>The Global Catalogue of Microorganisms (GCM) 10K type strain sequencing project: providing services to taxonomists for standard genome sequencing and annotation.</title>
        <authorList>
            <consortium name="The Broad Institute Genomics Platform"/>
            <consortium name="The Broad Institute Genome Sequencing Center for Infectious Disease"/>
            <person name="Wu L."/>
            <person name="Ma J."/>
        </authorList>
    </citation>
    <scope>NUCLEOTIDE SEQUENCE [LARGE SCALE GENOMIC DNA]</scope>
    <source>
        <strain evidence="3">JCM 17551</strain>
    </source>
</reference>
<dbReference type="Proteomes" id="UP001501565">
    <property type="component" value="Unassembled WGS sequence"/>
</dbReference>
<name>A0ABP7LXR5_9GAMM</name>
<keyword evidence="3" id="KW-1185">Reference proteome</keyword>